<evidence type="ECO:0000313" key="3">
    <source>
        <dbReference type="Proteomes" id="UP001454036"/>
    </source>
</evidence>
<reference evidence="2 3" key="1">
    <citation type="submission" date="2024-01" db="EMBL/GenBank/DDBJ databases">
        <title>The complete chloroplast genome sequence of Lithospermum erythrorhizon: insights into the phylogenetic relationship among Boraginaceae species and the maternal lineages of purple gromwells.</title>
        <authorList>
            <person name="Okada T."/>
            <person name="Watanabe K."/>
        </authorList>
    </citation>
    <scope>NUCLEOTIDE SEQUENCE [LARGE SCALE GENOMIC DNA]</scope>
</reference>
<accession>A0AAV3P4D5</accession>
<feature type="region of interest" description="Disordered" evidence="1">
    <location>
        <begin position="1"/>
        <end position="32"/>
    </location>
</feature>
<dbReference type="Proteomes" id="UP001454036">
    <property type="component" value="Unassembled WGS sequence"/>
</dbReference>
<proteinExistence type="predicted"/>
<sequence>MPDQWDPNPDPKQGSTKNNNSSSGGMNKDYQKAGSIWKNKAFKDKVKTGTSTGFISWIKDLYQKTTQKTG</sequence>
<name>A0AAV3P4D5_LITER</name>
<keyword evidence="3" id="KW-1185">Reference proteome</keyword>
<comment type="caution">
    <text evidence="2">The sequence shown here is derived from an EMBL/GenBank/DDBJ whole genome shotgun (WGS) entry which is preliminary data.</text>
</comment>
<dbReference type="AlphaFoldDB" id="A0AAV3P4D5"/>
<protein>
    <submittedName>
        <fullName evidence="2">Uncharacterized protein</fullName>
    </submittedName>
</protein>
<feature type="compositionally biased region" description="Low complexity" evidence="1">
    <location>
        <begin position="12"/>
        <end position="28"/>
    </location>
</feature>
<dbReference type="EMBL" id="BAABME010000939">
    <property type="protein sequence ID" value="GAA0146504.1"/>
    <property type="molecule type" value="Genomic_DNA"/>
</dbReference>
<organism evidence="2 3">
    <name type="scientific">Lithospermum erythrorhizon</name>
    <name type="common">Purple gromwell</name>
    <name type="synonym">Lithospermum officinale var. erythrorhizon</name>
    <dbReference type="NCBI Taxonomy" id="34254"/>
    <lineage>
        <taxon>Eukaryota</taxon>
        <taxon>Viridiplantae</taxon>
        <taxon>Streptophyta</taxon>
        <taxon>Embryophyta</taxon>
        <taxon>Tracheophyta</taxon>
        <taxon>Spermatophyta</taxon>
        <taxon>Magnoliopsida</taxon>
        <taxon>eudicotyledons</taxon>
        <taxon>Gunneridae</taxon>
        <taxon>Pentapetalae</taxon>
        <taxon>asterids</taxon>
        <taxon>lamiids</taxon>
        <taxon>Boraginales</taxon>
        <taxon>Boraginaceae</taxon>
        <taxon>Boraginoideae</taxon>
        <taxon>Lithospermeae</taxon>
        <taxon>Lithospermum</taxon>
    </lineage>
</organism>
<gene>
    <name evidence="2" type="ORF">LIER_06438</name>
</gene>
<evidence type="ECO:0000313" key="2">
    <source>
        <dbReference type="EMBL" id="GAA0146504.1"/>
    </source>
</evidence>
<evidence type="ECO:0000256" key="1">
    <source>
        <dbReference type="SAM" id="MobiDB-lite"/>
    </source>
</evidence>